<dbReference type="SMART" id="SM00355">
    <property type="entry name" value="ZnF_C2H2"/>
    <property type="match status" value="7"/>
</dbReference>
<sequence>MVKCIVNTCGSRSNLHVFPKDKIMFQQWCTALGIKVLYERRKNFFVCSKHFDDSCYFTDNRNRSNLKSDAIPSSVSTAVSTKNADHQEHGTSLELEHSDRSECVPSNIEKGNLSSSEALGEKRPTHAKDHFEASDFWGCRSPLPFAVPKALRLNDSEEQIKKSDGPSYDGEDPKLQIGHPIISAASPDVPTCASPSIPINQNINQGCPTRNIVVEITKPYFKALKSFSLESNSVHEVCRICFRLLKEEEIVNLYDEGSPSQETKELRDMLEFILPELDLELYTNVVVCTKCRDLLAYSYELQHAWMCTEKKLQKVVEEKKSLTNLSSDLVIVTESSVGDVMREHHQDVINVDHDYEKNVENAPVLKRDEMQDVARRILDNIPEETINPNENPLTKKKVKFFYRGVNLSSYNLMGFRKKKKKERETKWGEGPYICEMCGFCTKSLTAIQRHLRKHATNKLSDFIPKKRKPRIKSFKCDKCDQLFTSQQRLERHFSKHQTYSCGICDKEFKQNSALQTHIKHVHLRDYNYYQCHLCGKQFCYKNSLKLHFLTHNPIKTEKCDLCPKKFVTRIGLAKHLRSVHSDAPPLTCNFCNKSIKTEKNLVKHIQLYHFHEGDICDICDKPFSKKQYLIKHKMRVHGVGTPRN</sequence>
<protein>
    <submittedName>
        <fullName evidence="11">Uncharacterized protein</fullName>
    </submittedName>
</protein>
<dbReference type="EMBL" id="KQ971357">
    <property type="protein sequence ID" value="EFA11860.2"/>
    <property type="molecule type" value="Genomic_DNA"/>
</dbReference>
<dbReference type="InterPro" id="IPR036236">
    <property type="entry name" value="Znf_C2H2_sf"/>
</dbReference>
<feature type="compositionally biased region" description="Polar residues" evidence="8">
    <location>
        <begin position="68"/>
        <end position="82"/>
    </location>
</feature>
<dbReference type="SMART" id="SM00980">
    <property type="entry name" value="THAP"/>
    <property type="match status" value="1"/>
</dbReference>
<proteinExistence type="predicted"/>
<evidence type="ECO:0000256" key="5">
    <source>
        <dbReference type="ARBA" id="ARBA00023125"/>
    </source>
</evidence>
<dbReference type="AlphaFoldDB" id="D2CFZ8"/>
<feature type="domain" description="C2H2-type" evidence="9">
    <location>
        <begin position="499"/>
        <end position="527"/>
    </location>
</feature>
<evidence type="ECO:0000256" key="1">
    <source>
        <dbReference type="ARBA" id="ARBA00022723"/>
    </source>
</evidence>
<dbReference type="FunCoup" id="D2CFZ8">
    <property type="interactions" value="362"/>
</dbReference>
<feature type="compositionally biased region" description="Basic and acidic residues" evidence="8">
    <location>
        <begin position="83"/>
        <end position="102"/>
    </location>
</feature>
<dbReference type="HOGENOM" id="CLU_429828_0_0_1"/>
<dbReference type="GO" id="GO:0045944">
    <property type="term" value="P:positive regulation of transcription by RNA polymerase II"/>
    <property type="evidence" value="ECO:0000318"/>
    <property type="project" value="GO_Central"/>
</dbReference>
<evidence type="ECO:0000259" key="10">
    <source>
        <dbReference type="PROSITE" id="PS50950"/>
    </source>
</evidence>
<dbReference type="InterPro" id="IPR012934">
    <property type="entry name" value="Znf_AD"/>
</dbReference>
<keyword evidence="12" id="KW-1185">Reference proteome</keyword>
<dbReference type="GO" id="GO:0003677">
    <property type="term" value="F:DNA binding"/>
    <property type="evidence" value="ECO:0007669"/>
    <property type="project" value="UniProtKB-UniRule"/>
</dbReference>
<dbReference type="InterPro" id="IPR013087">
    <property type="entry name" value="Znf_C2H2_type"/>
</dbReference>
<feature type="domain" description="C2H2-type" evidence="9">
    <location>
        <begin position="432"/>
        <end position="459"/>
    </location>
</feature>
<evidence type="ECO:0000313" key="12">
    <source>
        <dbReference type="Proteomes" id="UP000007266"/>
    </source>
</evidence>
<dbReference type="PANTHER" id="PTHR24409">
    <property type="entry name" value="ZINC FINGER PROTEIN 142"/>
    <property type="match status" value="1"/>
</dbReference>
<gene>
    <name evidence="11" type="primary">AUGUSTUS-3.0.2_05102</name>
    <name evidence="11" type="ORF">TcasGA2_TC005102</name>
</gene>
<evidence type="ECO:0000313" key="11">
    <source>
        <dbReference type="EMBL" id="EFA11860.2"/>
    </source>
</evidence>
<feature type="domain" description="C2H2-type" evidence="9">
    <location>
        <begin position="614"/>
        <end position="642"/>
    </location>
</feature>
<dbReference type="SMART" id="SM00868">
    <property type="entry name" value="zf-AD"/>
    <property type="match status" value="1"/>
</dbReference>
<name>D2CFZ8_TRICA</name>
<feature type="domain" description="C2H2-type" evidence="9">
    <location>
        <begin position="586"/>
        <end position="614"/>
    </location>
</feature>
<reference evidence="11 12" key="2">
    <citation type="journal article" date="2010" name="Nucleic Acids Res.">
        <title>BeetleBase in 2010: revisions to provide comprehensive genomic information for Tribolium castaneum.</title>
        <authorList>
            <person name="Kim H.S."/>
            <person name="Murphy T."/>
            <person name="Xia J."/>
            <person name="Caragea D."/>
            <person name="Park Y."/>
            <person name="Beeman R.W."/>
            <person name="Lorenzen M.D."/>
            <person name="Butcher S."/>
            <person name="Manak J.R."/>
            <person name="Brown S.J."/>
        </authorList>
    </citation>
    <scope>GENOME REANNOTATION</scope>
    <source>
        <strain evidence="11 12">Georgia GA2</strain>
    </source>
</reference>
<dbReference type="SUPFAM" id="SSF57667">
    <property type="entry name" value="beta-beta-alpha zinc fingers"/>
    <property type="match status" value="4"/>
</dbReference>
<evidence type="ECO:0000256" key="2">
    <source>
        <dbReference type="ARBA" id="ARBA00022737"/>
    </source>
</evidence>
<evidence type="ECO:0000256" key="4">
    <source>
        <dbReference type="ARBA" id="ARBA00022833"/>
    </source>
</evidence>
<feature type="domain" description="C2H2-type" evidence="9">
    <location>
        <begin position="529"/>
        <end position="556"/>
    </location>
</feature>
<feature type="domain" description="C2H2-type" evidence="9">
    <location>
        <begin position="474"/>
        <end position="496"/>
    </location>
</feature>
<evidence type="ECO:0000256" key="3">
    <source>
        <dbReference type="ARBA" id="ARBA00022771"/>
    </source>
</evidence>
<dbReference type="Proteomes" id="UP000007266">
    <property type="component" value="Linkage group 8"/>
</dbReference>
<keyword evidence="5 7" id="KW-0238">DNA-binding</keyword>
<dbReference type="InterPro" id="IPR038441">
    <property type="entry name" value="THAP_Znf_sf"/>
</dbReference>
<keyword evidence="4" id="KW-0862">Zinc</keyword>
<dbReference type="FunFam" id="3.30.160.60:FF:001061">
    <property type="entry name" value="zinc finger and BTB domain-containing protein 40"/>
    <property type="match status" value="1"/>
</dbReference>
<dbReference type="PROSITE" id="PS00028">
    <property type="entry name" value="ZINC_FINGER_C2H2_1"/>
    <property type="match status" value="6"/>
</dbReference>
<organism evidence="11 12">
    <name type="scientific">Tribolium castaneum</name>
    <name type="common">Red flour beetle</name>
    <dbReference type="NCBI Taxonomy" id="7070"/>
    <lineage>
        <taxon>Eukaryota</taxon>
        <taxon>Metazoa</taxon>
        <taxon>Ecdysozoa</taxon>
        <taxon>Arthropoda</taxon>
        <taxon>Hexapoda</taxon>
        <taxon>Insecta</taxon>
        <taxon>Pterygota</taxon>
        <taxon>Neoptera</taxon>
        <taxon>Endopterygota</taxon>
        <taxon>Coleoptera</taxon>
        <taxon>Polyphaga</taxon>
        <taxon>Cucujiformia</taxon>
        <taxon>Tenebrionidae</taxon>
        <taxon>Tenebrionidae incertae sedis</taxon>
        <taxon>Tribolium</taxon>
    </lineage>
</organism>
<dbReference type="Gene3D" id="6.20.210.20">
    <property type="entry name" value="THAP domain"/>
    <property type="match status" value="1"/>
</dbReference>
<evidence type="ECO:0000259" key="9">
    <source>
        <dbReference type="PROSITE" id="PS50157"/>
    </source>
</evidence>
<dbReference type="Pfam" id="PF00096">
    <property type="entry name" value="zf-C2H2"/>
    <property type="match status" value="5"/>
</dbReference>
<dbReference type="PROSITE" id="PS50157">
    <property type="entry name" value="ZINC_FINGER_C2H2_2"/>
    <property type="match status" value="7"/>
</dbReference>
<dbReference type="InterPro" id="IPR006612">
    <property type="entry name" value="THAP_Znf"/>
</dbReference>
<accession>D2CFZ8</accession>
<dbReference type="SUPFAM" id="SSF57716">
    <property type="entry name" value="Glucocorticoid receptor-like (DNA-binding domain)"/>
    <property type="match status" value="1"/>
</dbReference>
<dbReference type="eggNOG" id="KOG1721">
    <property type="taxonomic scope" value="Eukaryota"/>
</dbReference>
<keyword evidence="1" id="KW-0479">Metal-binding</keyword>
<keyword evidence="2" id="KW-0677">Repeat</keyword>
<feature type="region of interest" description="Disordered" evidence="8">
    <location>
        <begin position="68"/>
        <end position="125"/>
    </location>
</feature>
<dbReference type="GO" id="GO:0005634">
    <property type="term" value="C:nucleus"/>
    <property type="evidence" value="ECO:0000318"/>
    <property type="project" value="GO_Central"/>
</dbReference>
<reference evidence="11 12" key="1">
    <citation type="journal article" date="2008" name="Nature">
        <title>The genome of the model beetle and pest Tribolium castaneum.</title>
        <authorList>
            <consortium name="Tribolium Genome Sequencing Consortium"/>
            <person name="Richards S."/>
            <person name="Gibbs R.A."/>
            <person name="Weinstock G.M."/>
            <person name="Brown S.J."/>
            <person name="Denell R."/>
            <person name="Beeman R.W."/>
            <person name="Gibbs R."/>
            <person name="Beeman R.W."/>
            <person name="Brown S.J."/>
            <person name="Bucher G."/>
            <person name="Friedrich M."/>
            <person name="Grimmelikhuijzen C.J."/>
            <person name="Klingler M."/>
            <person name="Lorenzen M."/>
            <person name="Richards S."/>
            <person name="Roth S."/>
            <person name="Schroder R."/>
            <person name="Tautz D."/>
            <person name="Zdobnov E.M."/>
            <person name="Muzny D."/>
            <person name="Gibbs R.A."/>
            <person name="Weinstock G.M."/>
            <person name="Attaway T."/>
            <person name="Bell S."/>
            <person name="Buhay C.J."/>
            <person name="Chandrabose M.N."/>
            <person name="Chavez D."/>
            <person name="Clerk-Blankenburg K.P."/>
            <person name="Cree A."/>
            <person name="Dao M."/>
            <person name="Davis C."/>
            <person name="Chacko J."/>
            <person name="Dinh H."/>
            <person name="Dugan-Rocha S."/>
            <person name="Fowler G."/>
            <person name="Garner T.T."/>
            <person name="Garnes J."/>
            <person name="Gnirke A."/>
            <person name="Hawes A."/>
            <person name="Hernandez J."/>
            <person name="Hines S."/>
            <person name="Holder M."/>
            <person name="Hume J."/>
            <person name="Jhangiani S.N."/>
            <person name="Joshi V."/>
            <person name="Khan Z.M."/>
            <person name="Jackson L."/>
            <person name="Kovar C."/>
            <person name="Kowis A."/>
            <person name="Lee S."/>
            <person name="Lewis L.R."/>
            <person name="Margolis J."/>
            <person name="Morgan M."/>
            <person name="Nazareth L.V."/>
            <person name="Nguyen N."/>
            <person name="Okwuonu G."/>
            <person name="Parker D."/>
            <person name="Richards S."/>
            <person name="Ruiz S.J."/>
            <person name="Santibanez J."/>
            <person name="Savard J."/>
            <person name="Scherer S.E."/>
            <person name="Schneider B."/>
            <person name="Sodergren E."/>
            <person name="Tautz D."/>
            <person name="Vattahil S."/>
            <person name="Villasana D."/>
            <person name="White C.S."/>
            <person name="Wright R."/>
            <person name="Park Y."/>
            <person name="Beeman R.W."/>
            <person name="Lord J."/>
            <person name="Oppert B."/>
            <person name="Lorenzen M."/>
            <person name="Brown S."/>
            <person name="Wang L."/>
            <person name="Savard J."/>
            <person name="Tautz D."/>
            <person name="Richards S."/>
            <person name="Weinstock G."/>
            <person name="Gibbs R.A."/>
            <person name="Liu Y."/>
            <person name="Worley K."/>
            <person name="Weinstock G."/>
            <person name="Elsik C.G."/>
            <person name="Reese J.T."/>
            <person name="Elhaik E."/>
            <person name="Landan G."/>
            <person name="Graur D."/>
            <person name="Arensburger P."/>
            <person name="Atkinson P."/>
            <person name="Beeman R.W."/>
            <person name="Beidler J."/>
            <person name="Brown S.J."/>
            <person name="Demuth J.P."/>
            <person name="Drury D.W."/>
            <person name="Du Y.Z."/>
            <person name="Fujiwara H."/>
            <person name="Lorenzen M."/>
            <person name="Maselli V."/>
            <person name="Osanai M."/>
            <person name="Park Y."/>
            <person name="Robertson H.M."/>
            <person name="Tu Z."/>
            <person name="Wang J.J."/>
            <person name="Wang S."/>
            <person name="Richards S."/>
            <person name="Song H."/>
            <person name="Zhang L."/>
            <person name="Sodergren E."/>
            <person name="Werner D."/>
            <person name="Stanke M."/>
            <person name="Morgenstern B."/>
            <person name="Solovyev V."/>
            <person name="Kosarev P."/>
            <person name="Brown G."/>
            <person name="Chen H.C."/>
            <person name="Ermolaeva O."/>
            <person name="Hlavina W."/>
            <person name="Kapustin Y."/>
            <person name="Kiryutin B."/>
            <person name="Kitts P."/>
            <person name="Maglott D."/>
            <person name="Pruitt K."/>
            <person name="Sapojnikov V."/>
            <person name="Souvorov A."/>
            <person name="Mackey A.J."/>
            <person name="Waterhouse R.M."/>
            <person name="Wyder S."/>
            <person name="Zdobnov E.M."/>
            <person name="Zdobnov E.M."/>
            <person name="Wyder S."/>
            <person name="Kriventseva E.V."/>
            <person name="Kadowaki T."/>
            <person name="Bork P."/>
            <person name="Aranda M."/>
            <person name="Bao R."/>
            <person name="Beermann A."/>
            <person name="Berns N."/>
            <person name="Bolognesi R."/>
            <person name="Bonneton F."/>
            <person name="Bopp D."/>
            <person name="Brown S.J."/>
            <person name="Bucher G."/>
            <person name="Butts T."/>
            <person name="Chaumot A."/>
            <person name="Denell R.E."/>
            <person name="Ferrier D.E."/>
            <person name="Friedrich M."/>
            <person name="Gordon C.M."/>
            <person name="Jindra M."/>
            <person name="Klingler M."/>
            <person name="Lan Q."/>
            <person name="Lattorff H.M."/>
            <person name="Laudet V."/>
            <person name="von Levetsow C."/>
            <person name="Liu Z."/>
            <person name="Lutz R."/>
            <person name="Lynch J.A."/>
            <person name="da Fonseca R.N."/>
            <person name="Posnien N."/>
            <person name="Reuter R."/>
            <person name="Roth S."/>
            <person name="Savard J."/>
            <person name="Schinko J.B."/>
            <person name="Schmitt C."/>
            <person name="Schoppmeier M."/>
            <person name="Schroder R."/>
            <person name="Shippy T.D."/>
            <person name="Simonnet F."/>
            <person name="Marques-Souza H."/>
            <person name="Tautz D."/>
            <person name="Tomoyasu Y."/>
            <person name="Trauner J."/>
            <person name="Van der Zee M."/>
            <person name="Vervoort M."/>
            <person name="Wittkopp N."/>
            <person name="Wimmer E.A."/>
            <person name="Yang X."/>
            <person name="Jones A.K."/>
            <person name="Sattelle D.B."/>
            <person name="Ebert P.R."/>
            <person name="Nelson D."/>
            <person name="Scott J.G."/>
            <person name="Beeman R.W."/>
            <person name="Muthukrishnan S."/>
            <person name="Kramer K.J."/>
            <person name="Arakane Y."/>
            <person name="Beeman R.W."/>
            <person name="Zhu Q."/>
            <person name="Hogenkamp D."/>
            <person name="Dixit R."/>
            <person name="Oppert B."/>
            <person name="Jiang H."/>
            <person name="Zou Z."/>
            <person name="Marshall J."/>
            <person name="Elpidina E."/>
            <person name="Vinokurov K."/>
            <person name="Oppert C."/>
            <person name="Zou Z."/>
            <person name="Evans J."/>
            <person name="Lu Z."/>
            <person name="Zhao P."/>
            <person name="Sumathipala N."/>
            <person name="Altincicek B."/>
            <person name="Vilcinskas A."/>
            <person name="Williams M."/>
            <person name="Hultmark D."/>
            <person name="Hetru C."/>
            <person name="Jiang H."/>
            <person name="Grimmelikhuijzen C.J."/>
            <person name="Hauser F."/>
            <person name="Cazzamali G."/>
            <person name="Williamson M."/>
            <person name="Park Y."/>
            <person name="Li B."/>
            <person name="Tanaka Y."/>
            <person name="Predel R."/>
            <person name="Neupert S."/>
            <person name="Schachtner J."/>
            <person name="Verleyen P."/>
            <person name="Raible F."/>
            <person name="Bork P."/>
            <person name="Friedrich M."/>
            <person name="Walden K.K."/>
            <person name="Robertson H.M."/>
            <person name="Angeli S."/>
            <person name="Foret S."/>
            <person name="Bucher G."/>
            <person name="Schuetz S."/>
            <person name="Maleszka R."/>
            <person name="Wimmer E.A."/>
            <person name="Beeman R.W."/>
            <person name="Lorenzen M."/>
            <person name="Tomoyasu Y."/>
            <person name="Miller S.C."/>
            <person name="Grossmann D."/>
            <person name="Bucher G."/>
        </authorList>
    </citation>
    <scope>NUCLEOTIDE SEQUENCE [LARGE SCALE GENOMIC DNA]</scope>
    <source>
        <strain evidence="11 12">Georgia GA2</strain>
    </source>
</reference>
<feature type="domain" description="THAP-type" evidence="10">
    <location>
        <begin position="1"/>
        <end position="75"/>
    </location>
</feature>
<evidence type="ECO:0000256" key="8">
    <source>
        <dbReference type="SAM" id="MobiDB-lite"/>
    </source>
</evidence>
<dbReference type="Pfam" id="PF05485">
    <property type="entry name" value="THAP"/>
    <property type="match status" value="1"/>
</dbReference>
<keyword evidence="3 6" id="KW-0863">Zinc-finger</keyword>
<evidence type="ECO:0000256" key="7">
    <source>
        <dbReference type="PROSITE-ProRule" id="PRU00309"/>
    </source>
</evidence>
<dbReference type="Gene3D" id="3.30.160.60">
    <property type="entry name" value="Classic Zinc Finger"/>
    <property type="match status" value="4"/>
</dbReference>
<dbReference type="InParanoid" id="D2CFZ8"/>
<dbReference type="GO" id="GO:0008270">
    <property type="term" value="F:zinc ion binding"/>
    <property type="evidence" value="ECO:0007669"/>
    <property type="project" value="UniProtKB-KW"/>
</dbReference>
<feature type="domain" description="C2H2-type" evidence="9">
    <location>
        <begin position="557"/>
        <end position="585"/>
    </location>
</feature>
<dbReference type="PROSITE" id="PS50950">
    <property type="entry name" value="ZF_THAP"/>
    <property type="match status" value="1"/>
</dbReference>
<dbReference type="PANTHER" id="PTHR24409:SF413">
    <property type="entry name" value="DATILOGRAFO, ISOFORM A-RELATED"/>
    <property type="match status" value="1"/>
</dbReference>
<dbReference type="SMART" id="SM00692">
    <property type="entry name" value="DM3"/>
    <property type="match status" value="1"/>
</dbReference>
<evidence type="ECO:0000256" key="6">
    <source>
        <dbReference type="PROSITE-ProRule" id="PRU00042"/>
    </source>
</evidence>